<feature type="active site" description="Nucleophile; for GTP cyclohydrolase activity" evidence="19">
    <location>
        <position position="331"/>
    </location>
</feature>
<comment type="cofactor">
    <cofactor evidence="2">
        <name>Mn(2+)</name>
        <dbReference type="ChEBI" id="CHEBI:29035"/>
    </cofactor>
</comment>
<dbReference type="STRING" id="745820.SAMN04488053_101684"/>
<feature type="binding site" evidence="19">
    <location>
        <position position="257"/>
    </location>
    <ligand>
        <name>Zn(2+)</name>
        <dbReference type="ChEBI" id="CHEBI:29105"/>
        <note>catalytic</note>
    </ligand>
</feature>
<dbReference type="InterPro" id="IPR016299">
    <property type="entry name" value="Riboflavin_synth_RibBA"/>
</dbReference>
<accession>A0A1H0AZD9</accession>
<dbReference type="SUPFAM" id="SSF142695">
    <property type="entry name" value="RibA-like"/>
    <property type="match status" value="1"/>
</dbReference>
<dbReference type="FunFam" id="3.90.870.10:FF:000001">
    <property type="entry name" value="Riboflavin biosynthesis protein RibBA"/>
    <property type="match status" value="1"/>
</dbReference>
<feature type="binding site" evidence="19">
    <location>
        <begin position="140"/>
        <end position="144"/>
    </location>
    <ligand>
        <name>D-ribulose 5-phosphate</name>
        <dbReference type="ChEBI" id="CHEBI:58121"/>
    </ligand>
</feature>
<dbReference type="GO" id="GO:0030145">
    <property type="term" value="F:manganese ion binding"/>
    <property type="evidence" value="ECO:0007669"/>
    <property type="project" value="UniProtKB-UniRule"/>
</dbReference>
<proteinExistence type="inferred from homology"/>
<comment type="pathway">
    <text evidence="4 19">Cofactor biosynthesis; riboflavin biosynthesis; 5-amino-6-(D-ribitylamino)uracil from GTP: step 1/4.</text>
</comment>
<keyword evidence="7 19" id="KW-0686">Riboflavin biosynthesis</keyword>
<evidence type="ECO:0000256" key="19">
    <source>
        <dbReference type="HAMAP-Rule" id="MF_01283"/>
    </source>
</evidence>
<evidence type="ECO:0000256" key="3">
    <source>
        <dbReference type="ARBA" id="ARBA00002284"/>
    </source>
</evidence>
<reference evidence="22" key="1">
    <citation type="submission" date="2016-10" db="EMBL/GenBank/DDBJ databases">
        <authorList>
            <person name="Varghese N."/>
            <person name="Submissions S."/>
        </authorList>
    </citation>
    <scope>NUCLEOTIDE SEQUENCE [LARGE SCALE GENOMIC DNA]</scope>
    <source>
        <strain evidence="22">CGMCC 1.10369</strain>
    </source>
</reference>
<feature type="site" description="Essential for DHBP synthase activity" evidence="19">
    <location>
        <position position="126"/>
    </location>
</feature>
<evidence type="ECO:0000256" key="6">
    <source>
        <dbReference type="ARBA" id="ARBA00005520"/>
    </source>
</evidence>
<keyword evidence="10 19" id="KW-0378">Hydrolase</keyword>
<dbReference type="FunFam" id="3.40.50.10990:FF:000001">
    <property type="entry name" value="Riboflavin biosynthesis protein RibBA"/>
    <property type="match status" value="1"/>
</dbReference>
<dbReference type="GO" id="GO:0008686">
    <property type="term" value="F:3,4-dihydroxy-2-butanone-4-phosphate synthase activity"/>
    <property type="evidence" value="ECO:0007669"/>
    <property type="project" value="UniProtKB-UniRule"/>
</dbReference>
<dbReference type="InterPro" id="IPR036144">
    <property type="entry name" value="RibA-like_sf"/>
</dbReference>
<dbReference type="InterPro" id="IPR032677">
    <property type="entry name" value="GTP_cyclohydro_II"/>
</dbReference>
<keyword evidence="11 19" id="KW-0862">Zinc</keyword>
<evidence type="ECO:0000256" key="17">
    <source>
        <dbReference type="ARBA" id="ARBA00043932"/>
    </source>
</evidence>
<evidence type="ECO:0000256" key="9">
    <source>
        <dbReference type="ARBA" id="ARBA00022741"/>
    </source>
</evidence>
<gene>
    <name evidence="19" type="primary">ribBA</name>
    <name evidence="21" type="ORF">SAMN04488053_101684</name>
</gene>
<evidence type="ECO:0000256" key="16">
    <source>
        <dbReference type="ARBA" id="ARBA00023268"/>
    </source>
</evidence>
<evidence type="ECO:0000256" key="10">
    <source>
        <dbReference type="ARBA" id="ARBA00022801"/>
    </source>
</evidence>
<feature type="active site" description="Proton acceptor; for GTP cyclohydrolase activity" evidence="19">
    <location>
        <position position="329"/>
    </location>
</feature>
<comment type="similarity">
    <text evidence="6 19">In the N-terminal section; belongs to the DHBP synthase family.</text>
</comment>
<evidence type="ECO:0000256" key="4">
    <source>
        <dbReference type="ARBA" id="ARBA00004853"/>
    </source>
</evidence>
<keyword evidence="8 19" id="KW-0479">Metal-binding</keyword>
<feature type="binding site" evidence="19">
    <location>
        <position position="268"/>
    </location>
    <ligand>
        <name>Zn(2+)</name>
        <dbReference type="ChEBI" id="CHEBI:29105"/>
        <note>catalytic</note>
    </ligand>
</feature>
<dbReference type="GO" id="GO:0005829">
    <property type="term" value="C:cytosol"/>
    <property type="evidence" value="ECO:0007669"/>
    <property type="project" value="TreeGrafter"/>
</dbReference>
<dbReference type="GO" id="GO:0005525">
    <property type="term" value="F:GTP binding"/>
    <property type="evidence" value="ECO:0007669"/>
    <property type="project" value="UniProtKB-KW"/>
</dbReference>
<dbReference type="HAMAP" id="MF_00180">
    <property type="entry name" value="RibB"/>
    <property type="match status" value="1"/>
</dbReference>
<feature type="binding site" evidence="19">
    <location>
        <position position="270"/>
    </location>
    <ligand>
        <name>Zn(2+)</name>
        <dbReference type="ChEBI" id="CHEBI:29105"/>
        <note>catalytic</note>
    </ligand>
</feature>
<keyword evidence="16 19" id="KW-0511">Multifunctional enzyme</keyword>
<evidence type="ECO:0000256" key="7">
    <source>
        <dbReference type="ARBA" id="ARBA00022619"/>
    </source>
</evidence>
<dbReference type="SUPFAM" id="SSF55821">
    <property type="entry name" value="YrdC/RibB"/>
    <property type="match status" value="1"/>
</dbReference>
<dbReference type="OrthoDB" id="9793111at2"/>
<dbReference type="PIRSF" id="PIRSF001259">
    <property type="entry name" value="RibA"/>
    <property type="match status" value="1"/>
</dbReference>
<dbReference type="Gene3D" id="3.90.870.10">
    <property type="entry name" value="DHBP synthase"/>
    <property type="match status" value="1"/>
</dbReference>
<feature type="binding site" evidence="19">
    <location>
        <position position="273"/>
    </location>
    <ligand>
        <name>GTP</name>
        <dbReference type="ChEBI" id="CHEBI:37565"/>
    </ligand>
</feature>
<dbReference type="EMBL" id="FNIL01000001">
    <property type="protein sequence ID" value="SDN38701.1"/>
    <property type="molecule type" value="Genomic_DNA"/>
</dbReference>
<feature type="binding site" evidence="19">
    <location>
        <position position="352"/>
    </location>
    <ligand>
        <name>GTP</name>
        <dbReference type="ChEBI" id="CHEBI:37565"/>
    </ligand>
</feature>
<name>A0A1H0AZD9_9BACI</name>
<dbReference type="GO" id="GO:0009231">
    <property type="term" value="P:riboflavin biosynthetic process"/>
    <property type="evidence" value="ECO:0007669"/>
    <property type="project" value="UniProtKB-UniRule"/>
</dbReference>
<keyword evidence="22" id="KW-1185">Reference proteome</keyword>
<feature type="binding site" evidence="19">
    <location>
        <position position="357"/>
    </location>
    <ligand>
        <name>GTP</name>
        <dbReference type="ChEBI" id="CHEBI:37565"/>
    </ligand>
</feature>
<feature type="region of interest" description="DHBP synthase" evidence="19">
    <location>
        <begin position="1"/>
        <end position="201"/>
    </location>
</feature>
<evidence type="ECO:0000259" key="20">
    <source>
        <dbReference type="Pfam" id="PF00925"/>
    </source>
</evidence>
<keyword evidence="9 19" id="KW-0547">Nucleotide-binding</keyword>
<evidence type="ECO:0000256" key="18">
    <source>
        <dbReference type="ARBA" id="ARBA00049295"/>
    </source>
</evidence>
<dbReference type="GO" id="GO:0008270">
    <property type="term" value="F:zinc ion binding"/>
    <property type="evidence" value="ECO:0007669"/>
    <property type="project" value="UniProtKB-UniRule"/>
</dbReference>
<evidence type="ECO:0000313" key="22">
    <source>
        <dbReference type="Proteomes" id="UP000198778"/>
    </source>
</evidence>
<feature type="binding site" evidence="19">
    <location>
        <position position="29"/>
    </location>
    <ligand>
        <name>Mg(2+)</name>
        <dbReference type="ChEBI" id="CHEBI:18420"/>
        <label>1</label>
    </ligand>
</feature>
<dbReference type="NCBIfam" id="TIGR00506">
    <property type="entry name" value="ribB"/>
    <property type="match status" value="1"/>
</dbReference>
<keyword evidence="13 19" id="KW-0342">GTP-binding</keyword>
<evidence type="ECO:0000256" key="2">
    <source>
        <dbReference type="ARBA" id="ARBA00001936"/>
    </source>
</evidence>
<evidence type="ECO:0000313" key="21">
    <source>
        <dbReference type="EMBL" id="SDN38701.1"/>
    </source>
</evidence>
<dbReference type="Gene3D" id="3.40.50.10990">
    <property type="entry name" value="GTP cyclohydrolase II"/>
    <property type="match status" value="1"/>
</dbReference>
<feature type="site" description="Essential for DHBP synthase activity" evidence="19">
    <location>
        <position position="164"/>
    </location>
</feature>
<dbReference type="Proteomes" id="UP000198778">
    <property type="component" value="Unassembled WGS sequence"/>
</dbReference>
<dbReference type="GO" id="GO:0003935">
    <property type="term" value="F:GTP cyclohydrolase II activity"/>
    <property type="evidence" value="ECO:0007669"/>
    <property type="project" value="UniProtKB-UniRule"/>
</dbReference>
<dbReference type="Pfam" id="PF00926">
    <property type="entry name" value="DHBP_synthase"/>
    <property type="match status" value="1"/>
</dbReference>
<feature type="binding site" evidence="19">
    <location>
        <begin position="28"/>
        <end position="29"/>
    </location>
    <ligand>
        <name>D-ribulose 5-phosphate</name>
        <dbReference type="ChEBI" id="CHEBI:58121"/>
    </ligand>
</feature>
<dbReference type="HAMAP" id="MF_01283">
    <property type="entry name" value="RibBA"/>
    <property type="match status" value="1"/>
</dbReference>
<feature type="binding site" evidence="19">
    <location>
        <position position="164"/>
    </location>
    <ligand>
        <name>D-ribulose 5-phosphate</name>
        <dbReference type="ChEBI" id="CHEBI:58121"/>
    </ligand>
</feature>
<dbReference type="InterPro" id="IPR000422">
    <property type="entry name" value="DHBP_synthase_RibB"/>
</dbReference>
<organism evidence="21 22">
    <name type="scientific">Alkalicoccus daliensis</name>
    <dbReference type="NCBI Taxonomy" id="745820"/>
    <lineage>
        <taxon>Bacteria</taxon>
        <taxon>Bacillati</taxon>
        <taxon>Bacillota</taxon>
        <taxon>Bacilli</taxon>
        <taxon>Bacillales</taxon>
        <taxon>Bacillaceae</taxon>
        <taxon>Alkalicoccus</taxon>
    </lineage>
</organism>
<dbReference type="GO" id="GO:0000287">
    <property type="term" value="F:magnesium ion binding"/>
    <property type="evidence" value="ECO:0007669"/>
    <property type="project" value="UniProtKB-UniRule"/>
</dbReference>
<protein>
    <recommendedName>
        <fullName evidence="19">Riboflavin biosynthesis protein RibBA</fullName>
    </recommendedName>
    <domain>
        <recommendedName>
            <fullName evidence="19">3,4-dihydroxy-2-butanone 4-phosphate synthase</fullName>
            <shortName evidence="19">DHBP synthase</shortName>
            <ecNumber evidence="19">4.1.99.12</ecNumber>
        </recommendedName>
    </domain>
    <domain>
        <recommendedName>
            <fullName evidence="19">GTP cyclohydrolase-2</fullName>
            <ecNumber evidence="19">3.5.4.25</ecNumber>
        </recommendedName>
        <alternativeName>
            <fullName evidence="19">GTP cyclohydrolase II</fullName>
        </alternativeName>
    </domain>
</protein>
<dbReference type="EC" id="4.1.99.12" evidence="19"/>
<dbReference type="NCBIfam" id="NF001591">
    <property type="entry name" value="PRK00393.1"/>
    <property type="match status" value="1"/>
</dbReference>
<evidence type="ECO:0000256" key="5">
    <source>
        <dbReference type="ARBA" id="ARBA00004904"/>
    </source>
</evidence>
<dbReference type="HAMAP" id="MF_00179">
    <property type="entry name" value="RibA"/>
    <property type="match status" value="1"/>
</dbReference>
<dbReference type="InterPro" id="IPR017945">
    <property type="entry name" value="DHBP_synth_RibB-like_a/b_dom"/>
</dbReference>
<comment type="function">
    <text evidence="17 19">Catalyzes the conversion of GTP to 2,5-diamino-6-ribosylamino-4(3H)-pyrimidinone 5'-phosphate (DARP), formate and pyrophosphate.</text>
</comment>
<feature type="binding site" evidence="19">
    <location>
        <position position="29"/>
    </location>
    <ligand>
        <name>Mg(2+)</name>
        <dbReference type="ChEBI" id="CHEBI:18420"/>
        <label>2</label>
    </ligand>
</feature>
<feature type="binding site" evidence="19">
    <location>
        <position position="143"/>
    </location>
    <ligand>
        <name>Mg(2+)</name>
        <dbReference type="ChEBI" id="CHEBI:18420"/>
        <label>2</label>
    </ligand>
</feature>
<sequence>MSLFDPIEDAIYALAQGEVVIVCDDEDRENEGDFISLAEKTTPEVINFMATHGRGLICAPITEERAAKLNLVPMVDRNSDPHGTAFTVSVDHKHTTTGISAPERALTVEALINENTKPADFQRPGHIFPLVAKDGGVLRRAGHTEAAVDLAKMAGASPAGVICEIMNEDGTMARVPELRKIADRHELKMVTIKDLIQYRNRKDKLVQREIEIKLPTDYGEFKAIGYSNVVDGKEHIAIVKGEIGGNKPTMVRVHSECLTGDVFGSRRCDCGPQLHAALAQIEQHGSGVILYMRQEGRGIGLLNKMRAYKLQEEGLDTVEANEKLGFGPDLRDYGIGAQILRDLGIRKMRLLTNNPRKITGLKGYDLEVVERLPIQLPHSMNNEKYLKTKKDKLGHMLHL</sequence>
<keyword evidence="15 19" id="KW-0456">Lyase</keyword>
<dbReference type="RefSeq" id="WP_090840575.1">
    <property type="nucleotide sequence ID" value="NZ_FNIL01000001.1"/>
</dbReference>
<feature type="domain" description="GTP cyclohydrolase II" evidence="20">
    <location>
        <begin position="208"/>
        <end position="373"/>
    </location>
</feature>
<keyword evidence="12 19" id="KW-0460">Magnesium</keyword>
<dbReference type="AlphaFoldDB" id="A0A1H0AZD9"/>
<dbReference type="CDD" id="cd00641">
    <property type="entry name" value="GTP_cyclohydro2"/>
    <property type="match status" value="1"/>
</dbReference>
<dbReference type="PANTHER" id="PTHR21327">
    <property type="entry name" value="GTP CYCLOHYDROLASE II-RELATED"/>
    <property type="match status" value="1"/>
</dbReference>
<dbReference type="EC" id="3.5.4.25" evidence="19"/>
<dbReference type="NCBIfam" id="NF006803">
    <property type="entry name" value="PRK09311.1"/>
    <property type="match status" value="1"/>
</dbReference>
<dbReference type="PANTHER" id="PTHR21327:SF18">
    <property type="entry name" value="3,4-DIHYDROXY-2-BUTANONE 4-PHOSPHATE SYNTHASE"/>
    <property type="match status" value="1"/>
</dbReference>
<feature type="binding site" evidence="19">
    <location>
        <begin position="252"/>
        <end position="256"/>
    </location>
    <ligand>
        <name>GTP</name>
        <dbReference type="ChEBI" id="CHEBI:37565"/>
    </ligand>
</feature>
<dbReference type="NCBIfam" id="TIGR00505">
    <property type="entry name" value="ribA"/>
    <property type="match status" value="1"/>
</dbReference>
<evidence type="ECO:0000256" key="8">
    <source>
        <dbReference type="ARBA" id="ARBA00022723"/>
    </source>
</evidence>
<dbReference type="InterPro" id="IPR000926">
    <property type="entry name" value="RibA"/>
</dbReference>
<comment type="similarity">
    <text evidence="19">In the C-terminal section; belongs to the GTP cyclohydrolase II family.</text>
</comment>
<feature type="binding site" evidence="19">
    <location>
        <begin position="295"/>
        <end position="297"/>
    </location>
    <ligand>
        <name>GTP</name>
        <dbReference type="ChEBI" id="CHEBI:37565"/>
    </ligand>
</feature>
<keyword evidence="14 19" id="KW-0464">Manganese</keyword>
<evidence type="ECO:0000256" key="15">
    <source>
        <dbReference type="ARBA" id="ARBA00023239"/>
    </source>
</evidence>
<evidence type="ECO:0000256" key="12">
    <source>
        <dbReference type="ARBA" id="ARBA00022842"/>
    </source>
</evidence>
<feature type="region of interest" description="GTP cyclohydrolase II" evidence="19">
    <location>
        <begin position="202"/>
        <end position="399"/>
    </location>
</feature>
<evidence type="ECO:0000256" key="1">
    <source>
        <dbReference type="ARBA" id="ARBA00000141"/>
    </source>
</evidence>
<comment type="cofactor">
    <cofactor evidence="19">
        <name>Zn(2+)</name>
        <dbReference type="ChEBI" id="CHEBI:29105"/>
    </cofactor>
    <text evidence="19">Binds 1 zinc ion per subunit.</text>
</comment>
<comment type="function">
    <text evidence="3 19">Catalyzes the conversion of D-ribulose 5-phosphate to formate and 3,4-dihydroxy-2-butanone 4-phosphate.</text>
</comment>
<comment type="catalytic activity">
    <reaction evidence="18 19">
        <text>GTP + 4 H2O = 2,5-diamino-6-hydroxy-4-(5-phosphoribosylamino)-pyrimidine + formate + 2 phosphate + 3 H(+)</text>
        <dbReference type="Rhea" id="RHEA:23704"/>
        <dbReference type="ChEBI" id="CHEBI:15377"/>
        <dbReference type="ChEBI" id="CHEBI:15378"/>
        <dbReference type="ChEBI" id="CHEBI:15740"/>
        <dbReference type="ChEBI" id="CHEBI:37565"/>
        <dbReference type="ChEBI" id="CHEBI:43474"/>
        <dbReference type="ChEBI" id="CHEBI:58614"/>
        <dbReference type="EC" id="3.5.4.25"/>
    </reaction>
</comment>
<feature type="binding site" evidence="19">
    <location>
        <position position="317"/>
    </location>
    <ligand>
        <name>GTP</name>
        <dbReference type="ChEBI" id="CHEBI:37565"/>
    </ligand>
</feature>
<evidence type="ECO:0000256" key="13">
    <source>
        <dbReference type="ARBA" id="ARBA00023134"/>
    </source>
</evidence>
<comment type="catalytic activity">
    <reaction evidence="1 19">
        <text>D-ribulose 5-phosphate = (2S)-2-hydroxy-3-oxobutyl phosphate + formate + H(+)</text>
        <dbReference type="Rhea" id="RHEA:18457"/>
        <dbReference type="ChEBI" id="CHEBI:15378"/>
        <dbReference type="ChEBI" id="CHEBI:15740"/>
        <dbReference type="ChEBI" id="CHEBI:58121"/>
        <dbReference type="ChEBI" id="CHEBI:58830"/>
        <dbReference type="EC" id="4.1.99.12"/>
    </reaction>
</comment>
<comment type="pathway">
    <text evidence="5 19">Cofactor biosynthesis; riboflavin biosynthesis; 2-hydroxy-3-oxobutyl phosphate from D-ribulose 5-phosphate: step 1/1.</text>
</comment>
<evidence type="ECO:0000256" key="11">
    <source>
        <dbReference type="ARBA" id="ARBA00022833"/>
    </source>
</evidence>
<feature type="binding site" evidence="19">
    <location>
        <position position="33"/>
    </location>
    <ligand>
        <name>D-ribulose 5-phosphate</name>
        <dbReference type="ChEBI" id="CHEBI:58121"/>
    </ligand>
</feature>
<dbReference type="UniPathway" id="UPA00275">
    <property type="reaction ID" value="UER00399"/>
</dbReference>
<dbReference type="Pfam" id="PF00925">
    <property type="entry name" value="GTP_cyclohydro2"/>
    <property type="match status" value="1"/>
</dbReference>
<comment type="cofactor">
    <cofactor evidence="19">
        <name>Mg(2+)</name>
        <dbReference type="ChEBI" id="CHEBI:18420"/>
    </cofactor>
    <cofactor evidence="19">
        <name>Mn(2+)</name>
        <dbReference type="ChEBI" id="CHEBI:29035"/>
    </cofactor>
    <text evidence="19">Binds 2 divalent metal cations per subunit. Magnesium or manganese.</text>
</comment>
<evidence type="ECO:0000256" key="14">
    <source>
        <dbReference type="ARBA" id="ARBA00023211"/>
    </source>
</evidence>